<dbReference type="AlphaFoldDB" id="A0AAU8JU15"/>
<name>A0AAU8JU15_9ACTN</name>
<protein>
    <recommendedName>
        <fullName evidence="3">Type III secretion system (T3SS) SseB-like protein</fullName>
    </recommendedName>
</protein>
<reference evidence="2" key="1">
    <citation type="submission" date="2024-06" db="EMBL/GenBank/DDBJ databases">
        <title>The genome sequences of Kitasatospora sp. strain HUAS MG31.</title>
        <authorList>
            <person name="Mo P."/>
        </authorList>
    </citation>
    <scope>NUCLEOTIDE SEQUENCE</scope>
    <source>
        <strain evidence="2">HUAS MG31</strain>
    </source>
</reference>
<evidence type="ECO:0000313" key="2">
    <source>
        <dbReference type="EMBL" id="XCM79281.1"/>
    </source>
</evidence>
<accession>A0AAU8JU15</accession>
<dbReference type="EMBL" id="CP159872">
    <property type="protein sequence ID" value="XCM79281.1"/>
    <property type="molecule type" value="Genomic_DNA"/>
</dbReference>
<gene>
    <name evidence="2" type="ORF">ABWK59_10255</name>
</gene>
<dbReference type="RefSeq" id="WP_354639805.1">
    <property type="nucleotide sequence ID" value="NZ_CP159872.1"/>
</dbReference>
<evidence type="ECO:0008006" key="3">
    <source>
        <dbReference type="Google" id="ProtNLM"/>
    </source>
</evidence>
<organism evidence="2">
    <name type="scientific">Kitasatospora camelliae</name>
    <dbReference type="NCBI Taxonomy" id="3156397"/>
    <lineage>
        <taxon>Bacteria</taxon>
        <taxon>Bacillati</taxon>
        <taxon>Actinomycetota</taxon>
        <taxon>Actinomycetes</taxon>
        <taxon>Kitasatosporales</taxon>
        <taxon>Streptomycetaceae</taxon>
        <taxon>Kitasatospora</taxon>
    </lineage>
</organism>
<feature type="region of interest" description="Disordered" evidence="1">
    <location>
        <begin position="1"/>
        <end position="22"/>
    </location>
</feature>
<dbReference type="KEGG" id="kcm:ABWK59_10255"/>
<proteinExistence type="predicted"/>
<evidence type="ECO:0000256" key="1">
    <source>
        <dbReference type="SAM" id="MobiDB-lite"/>
    </source>
</evidence>
<sequence>MNAHHPPAAHAEREPAPPAGPGEYLTIANRAVGVVGYLWASDAEGRCGFVRRHAAGSEGVAAAAAWTEALRILQDPPMPPSRVLAVIATRPGGDVPGTPGDRHLTNSLAGLESLAAHGWPVHPRTSIDPYGKSVEQLRAEDARRTATEAAAREEAGRQEVPLTREARLLARRRPGGRVPVYDPAHVEGDSDAGALGSWQVDHEGVPVRFLRNPGHRPGPRALGMPEPGSPAEAALQRLAAGYTVQDTVLRVLLDAPLIVRLAPQEPGLHLEADRNGLGEVSAYTSPALVPAGWQAHRQGTLTGRQIAAAAPGARLAVNPGCDPGLTLDASRLRRLELG</sequence>